<feature type="compositionally biased region" description="Low complexity" evidence="1">
    <location>
        <begin position="93"/>
        <end position="107"/>
    </location>
</feature>
<dbReference type="Proteomes" id="UP000533533">
    <property type="component" value="Unassembled WGS sequence"/>
</dbReference>
<organism evidence="2 3">
    <name type="scientific">Paraburkholderia silvatlantica</name>
    <dbReference type="NCBI Taxonomy" id="321895"/>
    <lineage>
        <taxon>Bacteria</taxon>
        <taxon>Pseudomonadati</taxon>
        <taxon>Pseudomonadota</taxon>
        <taxon>Betaproteobacteria</taxon>
        <taxon>Burkholderiales</taxon>
        <taxon>Burkholderiaceae</taxon>
        <taxon>Paraburkholderia</taxon>
    </lineage>
</organism>
<reference evidence="2 3" key="1">
    <citation type="submission" date="2020-08" db="EMBL/GenBank/DDBJ databases">
        <title>Genomic Encyclopedia of Type Strains, Phase IV (KMG-V): Genome sequencing to study the core and pangenomes of soil and plant-associated prokaryotes.</title>
        <authorList>
            <person name="Whitman W."/>
        </authorList>
    </citation>
    <scope>NUCLEOTIDE SEQUENCE [LARGE SCALE GENOMIC DNA]</scope>
    <source>
        <strain evidence="2 3">SRMrh-85</strain>
    </source>
</reference>
<feature type="compositionally biased region" description="Polar residues" evidence="1">
    <location>
        <begin position="143"/>
        <end position="168"/>
    </location>
</feature>
<evidence type="ECO:0000313" key="2">
    <source>
        <dbReference type="EMBL" id="MBB2928376.1"/>
    </source>
</evidence>
<accession>A0ABR6FLY9</accession>
<keyword evidence="3" id="KW-1185">Reference proteome</keyword>
<feature type="region of interest" description="Disordered" evidence="1">
    <location>
        <begin position="93"/>
        <end position="178"/>
    </location>
</feature>
<evidence type="ECO:0000313" key="3">
    <source>
        <dbReference type="Proteomes" id="UP000533533"/>
    </source>
</evidence>
<proteinExistence type="predicted"/>
<protein>
    <submittedName>
        <fullName evidence="2">Uncharacterized protein</fullName>
    </submittedName>
</protein>
<feature type="compositionally biased region" description="Polar residues" evidence="1">
    <location>
        <begin position="108"/>
        <end position="135"/>
    </location>
</feature>
<comment type="caution">
    <text evidence="2">The sequence shown here is derived from an EMBL/GenBank/DDBJ whole genome shotgun (WGS) entry which is preliminary data.</text>
</comment>
<dbReference type="RefSeq" id="WP_133253643.1">
    <property type="nucleotide sequence ID" value="NZ_JACHVZ010000007.1"/>
</dbReference>
<evidence type="ECO:0000256" key="1">
    <source>
        <dbReference type="SAM" id="MobiDB-lite"/>
    </source>
</evidence>
<name>A0ABR6FLY9_9BURK</name>
<dbReference type="EMBL" id="JACHVZ010000007">
    <property type="protein sequence ID" value="MBB2928376.1"/>
    <property type="molecule type" value="Genomic_DNA"/>
</dbReference>
<gene>
    <name evidence="2" type="ORF">FHX59_002798</name>
</gene>
<feature type="region of interest" description="Disordered" evidence="1">
    <location>
        <begin position="52"/>
        <end position="78"/>
    </location>
</feature>
<sequence length="248" mass="24045">MSEEQQNHQSLGSEIAEGFRTLEQKIEHALGLDGAPSSTELATGNAVGGALLGQQSQDATSAPVVPVSSAADQGNGAPAVEPAQVIAAAAAGDSGNAGAASDGSNASVPSLASANPNSTATVESTAGSAGEQGNVSAAPDAAASTQENATVSPDASQNQISPSINTAAPTGESPNVDASAAAAFSENASASSALPASQGDDTLEASVSVVPSSTIRGHVHAIKGLLLGFEASTVAKIHAELEAIERAI</sequence>